<organism evidence="1 2">
    <name type="scientific">Marasmius oreades</name>
    <name type="common">fairy-ring Marasmius</name>
    <dbReference type="NCBI Taxonomy" id="181124"/>
    <lineage>
        <taxon>Eukaryota</taxon>
        <taxon>Fungi</taxon>
        <taxon>Dikarya</taxon>
        <taxon>Basidiomycota</taxon>
        <taxon>Agaricomycotina</taxon>
        <taxon>Agaricomycetes</taxon>
        <taxon>Agaricomycetidae</taxon>
        <taxon>Agaricales</taxon>
        <taxon>Marasmiineae</taxon>
        <taxon>Marasmiaceae</taxon>
        <taxon>Marasmius</taxon>
    </lineage>
</organism>
<dbReference type="AlphaFoldDB" id="A0A9P7RUU1"/>
<evidence type="ECO:0000313" key="1">
    <source>
        <dbReference type="EMBL" id="KAG7090090.1"/>
    </source>
</evidence>
<evidence type="ECO:0000313" key="2">
    <source>
        <dbReference type="Proteomes" id="UP001049176"/>
    </source>
</evidence>
<keyword evidence="2" id="KW-1185">Reference proteome</keyword>
<dbReference type="EMBL" id="CM032187">
    <property type="protein sequence ID" value="KAG7090090.1"/>
    <property type="molecule type" value="Genomic_DNA"/>
</dbReference>
<reference evidence="1" key="1">
    <citation type="journal article" date="2021" name="Genome Biol. Evol.">
        <title>The assembled and annotated genome of the fairy-ring fungus Marasmius oreades.</title>
        <authorList>
            <person name="Hiltunen M."/>
            <person name="Ament-Velasquez S.L."/>
            <person name="Johannesson H."/>
        </authorList>
    </citation>
    <scope>NUCLEOTIDE SEQUENCE</scope>
    <source>
        <strain evidence="1">03SP1</strain>
    </source>
</reference>
<dbReference type="Proteomes" id="UP001049176">
    <property type="component" value="Chromosome 7"/>
</dbReference>
<sequence length="501" mass="57206">MEIFSGASKVKIGKANFSTIGRDQYNDYTVHQTIVQTGGKKKKSDNDLPELSEFTEIKRGDIYKSKDAGYSWQLCSNGKDDTEAAVYHAEINVTGSFGQKTFTVKTYRGRNAMKQWRRDFLRCSKDWLGDVALFGYNKSSVPSLIFCGELVPVAHMEARMGWVGMFYIHLLRFNLGCGRNELWMDPINGRFCRGPIGPRCPDWQDRDFHLIVPSDVEFLNEEVVIRYFASKQDVRGLLYTLSCNHFETLDDIPISHTHIISGLTDSMVAFTENVQWDSWEGCLDKMQEMPDGIKRFRLRDDRPKIQVGSINERVTWLSQALSVFHALGISIDEDLSAYKLVYPCLELTGTLQRSKRKRQRRQLLHTPIYFVIRPLSNPVYHWSFDPAGQTPLSRDTCKYLGLPLKLSLKVIPIQISWPTKIYKAIRDYQTMRGFDSRTTDFTESLSYPIFKVVPIGHGKGPTNTAKGAQSVATRKTGTKRSLLRSLFTPFIRGVRSLLCGI</sequence>
<protein>
    <submittedName>
        <fullName evidence="1">Uncharacterized protein</fullName>
    </submittedName>
</protein>
<proteinExistence type="predicted"/>
<dbReference type="OrthoDB" id="3063510at2759"/>
<dbReference type="KEGG" id="more:E1B28_011707"/>
<dbReference type="GeneID" id="66080782"/>
<comment type="caution">
    <text evidence="1">The sequence shown here is derived from an EMBL/GenBank/DDBJ whole genome shotgun (WGS) entry which is preliminary data.</text>
</comment>
<accession>A0A9P7RUU1</accession>
<gene>
    <name evidence="1" type="ORF">E1B28_011707</name>
</gene>
<name>A0A9P7RUU1_9AGAR</name>
<dbReference type="RefSeq" id="XP_043006560.1">
    <property type="nucleotide sequence ID" value="XM_043156765.1"/>
</dbReference>